<dbReference type="EMBL" id="AZJT01000053">
    <property type="protein sequence ID" value="ETW89260.1"/>
    <property type="molecule type" value="Genomic_DNA"/>
</dbReference>
<dbReference type="Proteomes" id="UP000024559">
    <property type="component" value="Chromosome"/>
</dbReference>
<organism evidence="1 2">
    <name type="scientific">Streptococcus thermophilus M17PTZA496</name>
    <dbReference type="NCBI Taxonomy" id="1433289"/>
    <lineage>
        <taxon>Bacteria</taxon>
        <taxon>Bacillati</taxon>
        <taxon>Bacillota</taxon>
        <taxon>Bacilli</taxon>
        <taxon>Lactobacillales</taxon>
        <taxon>Streptococcaceae</taxon>
        <taxon>Streptococcus</taxon>
    </lineage>
</organism>
<evidence type="ECO:0000313" key="1">
    <source>
        <dbReference type="EMBL" id="ETW89260.1"/>
    </source>
</evidence>
<evidence type="ECO:0008006" key="3">
    <source>
        <dbReference type="Google" id="ProtNLM"/>
    </source>
</evidence>
<comment type="caution">
    <text evidence="1">The sequence shown here is derived from an EMBL/GenBank/DDBJ whole genome shotgun (WGS) entry which is preliminary data.</text>
</comment>
<accession>A0A0E2Q0S6</accession>
<sequence>MLGLLTVYADNEDVELSILVHSNNRRQGIARALFKSFEKETASYPIQSVTSQTERVFLNRHPSLASHWGVIEDEETETWLGRGRLPYALEFPFRC</sequence>
<dbReference type="AlphaFoldDB" id="A0A0E2Q0S6"/>
<name>A0A0E2Q0S6_STRTR</name>
<dbReference type="HOGENOM" id="CLU_184582_0_0_9"/>
<evidence type="ECO:0000313" key="2">
    <source>
        <dbReference type="Proteomes" id="UP000024559"/>
    </source>
</evidence>
<protein>
    <recommendedName>
        <fullName evidence="3">GNAT family acetyltransferase</fullName>
    </recommendedName>
</protein>
<dbReference type="PATRIC" id="fig|1433289.7.peg.1343"/>
<proteinExistence type="predicted"/>
<gene>
    <name evidence="1" type="ORF">X841_06525</name>
</gene>
<reference evidence="2" key="1">
    <citation type="submission" date="2013-12" db="EMBL/GenBank/DDBJ databases">
        <title>Genome sequences of Streptococcus thermophilus strains MTH17CL396 and M17PTZA496 isolated from Fontina cheese in Valle d'Aosta region (Italy).</title>
        <authorList>
            <person name="Treu L."/>
            <person name="Giacomini A."/>
            <person name="Corich V."/>
            <person name="Vendramin V."/>
            <person name="Bovo B."/>
        </authorList>
    </citation>
    <scope>NUCLEOTIDE SEQUENCE [LARGE SCALE GENOMIC DNA]</scope>
    <source>
        <strain evidence="2">M17PTZA496</strain>
    </source>
</reference>